<proteinExistence type="predicted"/>
<feature type="non-terminal residue" evidence="2">
    <location>
        <position position="1"/>
    </location>
</feature>
<sequence length="59" mass="6551">QARDLKAGTFDAGNRWTGRRRPVGMGRTNYQVRRVIFELAALRSSDDKGAGDRRSSGNV</sequence>
<accession>A0A0F9H9A6</accession>
<reference evidence="2" key="1">
    <citation type="journal article" date="2015" name="Nature">
        <title>Complex archaea that bridge the gap between prokaryotes and eukaryotes.</title>
        <authorList>
            <person name="Spang A."/>
            <person name="Saw J.H."/>
            <person name="Jorgensen S.L."/>
            <person name="Zaremba-Niedzwiedzka K."/>
            <person name="Martijn J."/>
            <person name="Lind A.E."/>
            <person name="van Eijk R."/>
            <person name="Schleper C."/>
            <person name="Guy L."/>
            <person name="Ettema T.J."/>
        </authorList>
    </citation>
    <scope>NUCLEOTIDE SEQUENCE</scope>
</reference>
<dbReference type="EMBL" id="LAZR01023523">
    <property type="protein sequence ID" value="KKL78235.1"/>
    <property type="molecule type" value="Genomic_DNA"/>
</dbReference>
<protein>
    <submittedName>
        <fullName evidence="2">Uncharacterized protein</fullName>
    </submittedName>
</protein>
<evidence type="ECO:0000313" key="2">
    <source>
        <dbReference type="EMBL" id="KKL78235.1"/>
    </source>
</evidence>
<dbReference type="AlphaFoldDB" id="A0A0F9H9A6"/>
<name>A0A0F9H9A6_9ZZZZ</name>
<feature type="region of interest" description="Disordered" evidence="1">
    <location>
        <begin position="1"/>
        <end position="23"/>
    </location>
</feature>
<gene>
    <name evidence="2" type="ORF">LCGC14_2026930</name>
</gene>
<organism evidence="2">
    <name type="scientific">marine sediment metagenome</name>
    <dbReference type="NCBI Taxonomy" id="412755"/>
    <lineage>
        <taxon>unclassified sequences</taxon>
        <taxon>metagenomes</taxon>
        <taxon>ecological metagenomes</taxon>
    </lineage>
</organism>
<evidence type="ECO:0000256" key="1">
    <source>
        <dbReference type="SAM" id="MobiDB-lite"/>
    </source>
</evidence>
<comment type="caution">
    <text evidence="2">The sequence shown here is derived from an EMBL/GenBank/DDBJ whole genome shotgun (WGS) entry which is preliminary data.</text>
</comment>